<dbReference type="AlphaFoldDB" id="A0AAW2Z7L5"/>
<reference evidence="2 3" key="1">
    <citation type="submission" date="2024-03" db="EMBL/GenBank/DDBJ databases">
        <title>The Acrasis kona genome and developmental transcriptomes reveal deep origins of eukaryotic multicellular pathways.</title>
        <authorList>
            <person name="Sheikh S."/>
            <person name="Fu C.-J."/>
            <person name="Brown M.W."/>
            <person name="Baldauf S.L."/>
        </authorList>
    </citation>
    <scope>NUCLEOTIDE SEQUENCE [LARGE SCALE GENOMIC DNA]</scope>
    <source>
        <strain evidence="2 3">ATCC MYA-3509</strain>
    </source>
</reference>
<feature type="compositionally biased region" description="Polar residues" evidence="1">
    <location>
        <begin position="139"/>
        <end position="165"/>
    </location>
</feature>
<evidence type="ECO:0000313" key="3">
    <source>
        <dbReference type="Proteomes" id="UP001431209"/>
    </source>
</evidence>
<accession>A0AAW2Z7L5</accession>
<feature type="region of interest" description="Disordered" evidence="1">
    <location>
        <begin position="125"/>
        <end position="172"/>
    </location>
</feature>
<name>A0AAW2Z7L5_9EUKA</name>
<evidence type="ECO:0000313" key="2">
    <source>
        <dbReference type="EMBL" id="KAL0484905.1"/>
    </source>
</evidence>
<feature type="compositionally biased region" description="Polar residues" evidence="1">
    <location>
        <begin position="60"/>
        <end position="90"/>
    </location>
</feature>
<keyword evidence="3" id="KW-1185">Reference proteome</keyword>
<feature type="region of interest" description="Disordered" evidence="1">
    <location>
        <begin position="1"/>
        <end position="111"/>
    </location>
</feature>
<proteinExistence type="predicted"/>
<feature type="compositionally biased region" description="Low complexity" evidence="1">
    <location>
        <begin position="1"/>
        <end position="16"/>
    </location>
</feature>
<organism evidence="2 3">
    <name type="scientific">Acrasis kona</name>
    <dbReference type="NCBI Taxonomy" id="1008807"/>
    <lineage>
        <taxon>Eukaryota</taxon>
        <taxon>Discoba</taxon>
        <taxon>Heterolobosea</taxon>
        <taxon>Tetramitia</taxon>
        <taxon>Eutetramitia</taxon>
        <taxon>Acrasidae</taxon>
        <taxon>Acrasis</taxon>
    </lineage>
</organism>
<dbReference type="EMBL" id="JAOPGA020001083">
    <property type="protein sequence ID" value="KAL0484905.1"/>
    <property type="molecule type" value="Genomic_DNA"/>
</dbReference>
<feature type="compositionally biased region" description="Basic and acidic residues" evidence="1">
    <location>
        <begin position="18"/>
        <end position="36"/>
    </location>
</feature>
<sequence length="389" mass="44270">MSMNSSFSHRPSMSSSELKARLEEYKQKKKILKEQQKPVQNKIQPPQKRPLSSNDEKSDLNSSTLSTKRQKLDTSFQKTPSTPRRLTTSYKKILATPVQTPRGARSQLNTSISIDSALDRSFTLNDRKKPNASFKKVSNPPTINSQFIKPKTPQQQESSRTSPTGRKTKTPIMKKRDELQMLGIILLQLTNINLKVEKCFAQQQQQAMQEIYNAWSVLQEQCTKAEEAESELEKETINFNLNQLFANRISPLIDNMMTQYKTFQNTYTTFAHHLSNTAHRISIGPDISINENNLGTVLLDCENVLQNISSKMFSHLDAINNVKKSFEFMYGTICECTKKTHEIATVRLKEMSMLECMSKSISVGAIQSHRASEDSRFSCASLRESLDLL</sequence>
<evidence type="ECO:0000256" key="1">
    <source>
        <dbReference type="SAM" id="MobiDB-lite"/>
    </source>
</evidence>
<protein>
    <submittedName>
        <fullName evidence="2">Uncharacterized protein</fullName>
    </submittedName>
</protein>
<comment type="caution">
    <text evidence="2">The sequence shown here is derived from an EMBL/GenBank/DDBJ whole genome shotgun (WGS) entry which is preliminary data.</text>
</comment>
<dbReference type="Proteomes" id="UP001431209">
    <property type="component" value="Unassembled WGS sequence"/>
</dbReference>
<gene>
    <name evidence="2" type="ORF">AKO1_011791</name>
</gene>